<dbReference type="AlphaFoldDB" id="A0AAW6DKM8"/>
<dbReference type="InterPro" id="IPR004006">
    <property type="entry name" value="DhaK_dom"/>
</dbReference>
<dbReference type="EMBL" id="JAQMLA010000043">
    <property type="protein sequence ID" value="MDB8687627.1"/>
    <property type="molecule type" value="Genomic_DNA"/>
</dbReference>
<dbReference type="GO" id="GO:0004371">
    <property type="term" value="F:glycerone kinase activity"/>
    <property type="evidence" value="ECO:0007669"/>
    <property type="project" value="InterPro"/>
</dbReference>
<dbReference type="Gene3D" id="3.40.50.10440">
    <property type="entry name" value="Dihydroxyacetone kinase, domain 1"/>
    <property type="match status" value="1"/>
</dbReference>
<reference evidence="2" key="1">
    <citation type="submission" date="2023-01" db="EMBL/GenBank/DDBJ databases">
        <title>Human gut microbiome strain richness.</title>
        <authorList>
            <person name="Chen-Liaw A."/>
        </authorList>
    </citation>
    <scope>NUCLEOTIDE SEQUENCE</scope>
    <source>
        <strain evidence="2">RTP21484st1_H11_RTP21484_190118</strain>
    </source>
</reference>
<dbReference type="GO" id="GO:0005829">
    <property type="term" value="C:cytosol"/>
    <property type="evidence" value="ECO:0007669"/>
    <property type="project" value="TreeGrafter"/>
</dbReference>
<dbReference type="PANTHER" id="PTHR28629:SF4">
    <property type="entry name" value="TRIOKINASE_FMN CYCLASE"/>
    <property type="match status" value="1"/>
</dbReference>
<gene>
    <name evidence="2" type="ORF">PNW85_13280</name>
</gene>
<dbReference type="Pfam" id="PF02733">
    <property type="entry name" value="Dak1"/>
    <property type="match status" value="1"/>
</dbReference>
<dbReference type="SUPFAM" id="SSF82549">
    <property type="entry name" value="DAK1/DegV-like"/>
    <property type="match status" value="1"/>
</dbReference>
<evidence type="ECO:0000259" key="1">
    <source>
        <dbReference type="PROSITE" id="PS51481"/>
    </source>
</evidence>
<dbReference type="Proteomes" id="UP001212160">
    <property type="component" value="Unassembled WGS sequence"/>
</dbReference>
<protein>
    <submittedName>
        <fullName evidence="2">Dihydroxyacetone kinase subunit DhaK</fullName>
    </submittedName>
</protein>
<organism evidence="2 3">
    <name type="scientific">Mediterraneibacter gnavus</name>
    <name type="common">Ruminococcus gnavus</name>
    <dbReference type="NCBI Taxonomy" id="33038"/>
    <lineage>
        <taxon>Bacteria</taxon>
        <taxon>Bacillati</taxon>
        <taxon>Bacillota</taxon>
        <taxon>Clostridia</taxon>
        <taxon>Lachnospirales</taxon>
        <taxon>Lachnospiraceae</taxon>
        <taxon>Mediterraneibacter</taxon>
    </lineage>
</organism>
<dbReference type="FunFam" id="3.40.50.10440:FF:000001">
    <property type="entry name" value="Dihydroxyacetone kinase, DhaK subunit"/>
    <property type="match status" value="1"/>
</dbReference>
<dbReference type="PANTHER" id="PTHR28629">
    <property type="entry name" value="TRIOKINASE/FMN CYCLASE"/>
    <property type="match status" value="1"/>
</dbReference>
<accession>A0AAW6DKM8</accession>
<keyword evidence="2" id="KW-0808">Transferase</keyword>
<feature type="domain" description="DhaK" evidence="1">
    <location>
        <begin position="7"/>
        <end position="329"/>
    </location>
</feature>
<evidence type="ECO:0000313" key="3">
    <source>
        <dbReference type="Proteomes" id="UP001212160"/>
    </source>
</evidence>
<dbReference type="InterPro" id="IPR050861">
    <property type="entry name" value="Dihydroxyacetone_Kinase"/>
</dbReference>
<keyword evidence="2" id="KW-0418">Kinase</keyword>
<name>A0AAW6DKM8_MEDGN</name>
<proteinExistence type="predicted"/>
<evidence type="ECO:0000313" key="2">
    <source>
        <dbReference type="EMBL" id="MDB8687627.1"/>
    </source>
</evidence>
<dbReference type="GO" id="GO:0019563">
    <property type="term" value="P:glycerol catabolic process"/>
    <property type="evidence" value="ECO:0007669"/>
    <property type="project" value="TreeGrafter"/>
</dbReference>
<dbReference type="Gene3D" id="3.30.1180.20">
    <property type="entry name" value="Dihydroxyacetone kinase, domain 2"/>
    <property type="match status" value="1"/>
</dbReference>
<dbReference type="PROSITE" id="PS51481">
    <property type="entry name" value="DHAK"/>
    <property type="match status" value="1"/>
</dbReference>
<comment type="caution">
    <text evidence="2">The sequence shown here is derived from an EMBL/GenBank/DDBJ whole genome shotgun (WGS) entry which is preliminary data.</text>
</comment>
<sequence>MKKCMNQNNNFVDESLEGIYEAYPDFYQKGNGDTRALIHHCKQESKVSIITGGGYGHLPVFLGYVGDGLCDGVAVGNVFTSPSCETIQNVTNSVENGSGVLYLFGNYFGDSMNFEMASEFAQLNGIKTAIVKVSDDIASAPRERYQERRGIAGIVYAYKIAGALAENGANLEEVEQIAKKTVENTSSFGVAFSSCTLPGADKPIFEIDEDDMEIGMGIHGEPGIKRGKMLSSEEIAMELTTKVLEDLSVMEGDRISVLINGLGMTSREELYILYRDVASILKEKKISVVKALVGEYATSMEMAGVSLSILKLDEEIETLLLQHSYTPFVSF</sequence>
<dbReference type="RefSeq" id="WP_272108227.1">
    <property type="nucleotide sequence ID" value="NZ_JAQMLA010000043.1"/>
</dbReference>